<evidence type="ECO:0000313" key="2">
    <source>
        <dbReference type="EMBL" id="SFG09178.1"/>
    </source>
</evidence>
<accession>A0A1I2NZL7</accession>
<reference evidence="2 3" key="1">
    <citation type="submission" date="2016-10" db="EMBL/GenBank/DDBJ databases">
        <authorList>
            <person name="de Groot N.N."/>
        </authorList>
    </citation>
    <scope>NUCLEOTIDE SEQUENCE [LARGE SCALE GENOMIC DNA]</scope>
    <source>
        <strain evidence="2 3">DSM 44945</strain>
    </source>
</reference>
<feature type="region of interest" description="Disordered" evidence="1">
    <location>
        <begin position="1"/>
        <end position="109"/>
    </location>
</feature>
<evidence type="ECO:0000256" key="1">
    <source>
        <dbReference type="SAM" id="MobiDB-lite"/>
    </source>
</evidence>
<evidence type="ECO:0000313" key="3">
    <source>
        <dbReference type="Proteomes" id="UP000198661"/>
    </source>
</evidence>
<gene>
    <name evidence="2" type="ORF">SAMN04488025_11522</name>
</gene>
<keyword evidence="3" id="KW-1185">Reference proteome</keyword>
<dbReference type="EMBL" id="FOOK01000015">
    <property type="protein sequence ID" value="SFG09178.1"/>
    <property type="molecule type" value="Genomic_DNA"/>
</dbReference>
<proteinExistence type="predicted"/>
<dbReference type="AlphaFoldDB" id="A0A1I2NZL7"/>
<sequence length="165" mass="17831">MPAGQTGISPSPEGTAFCPLPGRCPIGTGRFSTFSPPSPRTFHRQAKIGGAPKQPDLPAPLIRLPSPPNGAIRLTAAPPGYRRLPSSTPRSEGRDRPGQAPHSAGRPKVNHRNSIILGESIIDNDYQYQYINISNPGGGSRPVPLPEKKHPLPWQWVLFRPMRAA</sequence>
<protein>
    <submittedName>
        <fullName evidence="2">Uncharacterized protein</fullName>
    </submittedName>
</protein>
<name>A0A1I2NZL7_9BACL</name>
<organism evidence="2 3">
    <name type="scientific">Planifilum fulgidum</name>
    <dbReference type="NCBI Taxonomy" id="201973"/>
    <lineage>
        <taxon>Bacteria</taxon>
        <taxon>Bacillati</taxon>
        <taxon>Bacillota</taxon>
        <taxon>Bacilli</taxon>
        <taxon>Bacillales</taxon>
        <taxon>Thermoactinomycetaceae</taxon>
        <taxon>Planifilum</taxon>
    </lineage>
</organism>
<dbReference type="Proteomes" id="UP000198661">
    <property type="component" value="Unassembled WGS sequence"/>
</dbReference>